<dbReference type="PANTHER" id="PTHR33885:SF3">
    <property type="entry name" value="PHAGE SHOCK PROTEIN C"/>
    <property type="match status" value="1"/>
</dbReference>
<feature type="transmembrane region" description="Helical" evidence="6">
    <location>
        <begin position="239"/>
        <end position="265"/>
    </location>
</feature>
<dbReference type="KEGG" id="rbi:RB2501_00756"/>
<keyword evidence="5 6" id="KW-0472">Membrane</keyword>
<feature type="domain" description="PspC-related transmembrane region" evidence="8">
    <location>
        <begin position="207"/>
        <end position="347"/>
    </location>
</feature>
<organism evidence="10 11">
    <name type="scientific">Robiginitalea biformata (strain ATCC BAA-864 / DSM 15991 / KCTC 12146 / HTCC2501)</name>
    <dbReference type="NCBI Taxonomy" id="313596"/>
    <lineage>
        <taxon>Bacteria</taxon>
        <taxon>Pseudomonadati</taxon>
        <taxon>Bacteroidota</taxon>
        <taxon>Flavobacteriia</taxon>
        <taxon>Flavobacteriales</taxon>
        <taxon>Flavobacteriaceae</taxon>
        <taxon>Robiginitalea</taxon>
    </lineage>
</organism>
<evidence type="ECO:0000313" key="11">
    <source>
        <dbReference type="Proteomes" id="UP000009049"/>
    </source>
</evidence>
<dbReference type="InterPro" id="IPR054321">
    <property type="entry name" value="PspC-rel_TM"/>
</dbReference>
<evidence type="ECO:0000313" key="10">
    <source>
        <dbReference type="EMBL" id="EAR14561.1"/>
    </source>
</evidence>
<dbReference type="HOGENOM" id="CLU_017085_0_0_10"/>
<reference evidence="10 11" key="1">
    <citation type="journal article" date="2009" name="J. Bacteriol.">
        <title>Complete genome sequence of Robiginitalea biformata HTCC2501.</title>
        <authorList>
            <person name="Oh H.M."/>
            <person name="Giovannoni S.J."/>
            <person name="Lee K."/>
            <person name="Ferriera S."/>
            <person name="Johnson J."/>
            <person name="Cho J.C."/>
        </authorList>
    </citation>
    <scope>NUCLEOTIDE SEQUENCE [LARGE SCALE GENOMIC DNA]</scope>
    <source>
        <strain evidence="11">ATCC BAA-864 / HTCC2501 / KCTC 12146</strain>
    </source>
</reference>
<dbReference type="Pfam" id="PF04024">
    <property type="entry name" value="PspC"/>
    <property type="match status" value="1"/>
</dbReference>
<dbReference type="GO" id="GO:0005886">
    <property type="term" value="C:plasma membrane"/>
    <property type="evidence" value="ECO:0007669"/>
    <property type="project" value="UniProtKB-SubCell"/>
</dbReference>
<evidence type="ECO:0000256" key="1">
    <source>
        <dbReference type="ARBA" id="ARBA00004162"/>
    </source>
</evidence>
<gene>
    <name evidence="10" type="ordered locus">RB2501_00756</name>
</gene>
<name>A4CNU4_ROBBH</name>
<dbReference type="Pfam" id="PF22571">
    <property type="entry name" value="LiaI-LiaF-TM_PspC"/>
    <property type="match status" value="1"/>
</dbReference>
<keyword evidence="3 6" id="KW-0812">Transmembrane</keyword>
<dbReference type="AlphaFoldDB" id="A4CNU4"/>
<protein>
    <submittedName>
        <fullName evidence="10">Uncharacterized protein</fullName>
    </submittedName>
</protein>
<evidence type="ECO:0000259" key="8">
    <source>
        <dbReference type="Pfam" id="PF22571"/>
    </source>
</evidence>
<evidence type="ECO:0000256" key="4">
    <source>
        <dbReference type="ARBA" id="ARBA00022989"/>
    </source>
</evidence>
<accession>A4CNU4</accession>
<dbReference type="eggNOG" id="COG1983">
    <property type="taxonomic scope" value="Bacteria"/>
</dbReference>
<evidence type="ECO:0000256" key="5">
    <source>
        <dbReference type="ARBA" id="ARBA00023136"/>
    </source>
</evidence>
<dbReference type="EMBL" id="CP001712">
    <property type="protein sequence ID" value="EAR14561.1"/>
    <property type="molecule type" value="Genomic_DNA"/>
</dbReference>
<feature type="transmembrane region" description="Helical" evidence="6">
    <location>
        <begin position="138"/>
        <end position="165"/>
    </location>
</feature>
<feature type="domain" description="Phage shock protein PspC N-terminal" evidence="7">
    <location>
        <begin position="111"/>
        <end position="168"/>
    </location>
</feature>
<keyword evidence="4 6" id="KW-1133">Transmembrane helix</keyword>
<dbReference type="STRING" id="313596.RB2501_00756"/>
<keyword evidence="11" id="KW-1185">Reference proteome</keyword>
<dbReference type="OrthoDB" id="5772680at2"/>
<sequence>MNKTVNINLANMLFHIDENAYQKLLRYLEAVKRSFAGTAGSDEIIADIEARIAELFYEKMENERQVITQKEVDAVIAIMGQPEDYQVDEDIFEDVPPGTGSAKSRTTRSAKKLYRDIDHKYIGGVCAGLEHYLGLDALWIRLIFIILAVFTGFGFIAYILLWILVPEAATTAQKLDMTGEPVNISNIERKVKEGFDDVAERVRSVDYEKVGSRVKSSGKTFFDTLGDVIMFFFKVIGKFIGILLIIIGAATLIGLFIALFTVGVVDAVQIPGVDLIGLLNSTETPVWIVSLLVFLTVGIPFFFLLYLGLKILVNNLKSIGNIAKFSLLGLWLIAVISLAVLSVKQVAAHAYTESVTTTDTLALASPATDTLRIRFRGGDFDRHSGPVVAGMRIRYDDDDQPLLYSDDVLLDIRKSEDSVATLRLRRDADGRSYEDARQRAGSIRYDYALAGSAIHLDNFFTTDVDNKVRNQEIRLTLFVPEGTHLIFEPSARNYLGRRTQNDRGMYYRDIVRHQWVMGPNGMLVCQDCPEDTGSGQWEDDSRENRIIIDENGVDIDLKDEQDSFKMKIDENGVEIKAQEDGL</sequence>
<evidence type="ECO:0000256" key="6">
    <source>
        <dbReference type="SAM" id="Phobius"/>
    </source>
</evidence>
<dbReference type="Proteomes" id="UP000009049">
    <property type="component" value="Chromosome"/>
</dbReference>
<comment type="subcellular location">
    <subcellularLocation>
        <location evidence="1">Cell membrane</location>
        <topology evidence="1">Single-pass membrane protein</topology>
    </subcellularLocation>
</comment>
<feature type="transmembrane region" description="Helical" evidence="6">
    <location>
        <begin position="321"/>
        <end position="343"/>
    </location>
</feature>
<dbReference type="RefSeq" id="WP_015755349.1">
    <property type="nucleotide sequence ID" value="NC_013222.1"/>
</dbReference>
<dbReference type="InterPro" id="IPR054319">
    <property type="entry name" value="PspC-rel_ToastRack"/>
</dbReference>
<evidence type="ECO:0000256" key="2">
    <source>
        <dbReference type="ARBA" id="ARBA00022475"/>
    </source>
</evidence>
<keyword evidence="2" id="KW-1003">Cell membrane</keyword>
<evidence type="ECO:0000256" key="3">
    <source>
        <dbReference type="ARBA" id="ARBA00022692"/>
    </source>
</evidence>
<proteinExistence type="predicted"/>
<dbReference type="PANTHER" id="PTHR33885">
    <property type="entry name" value="PHAGE SHOCK PROTEIN C"/>
    <property type="match status" value="1"/>
</dbReference>
<dbReference type="InterPro" id="IPR052027">
    <property type="entry name" value="PspC"/>
</dbReference>
<feature type="transmembrane region" description="Helical" evidence="6">
    <location>
        <begin position="285"/>
        <end position="309"/>
    </location>
</feature>
<evidence type="ECO:0000259" key="7">
    <source>
        <dbReference type="Pfam" id="PF04024"/>
    </source>
</evidence>
<evidence type="ECO:0000259" key="9">
    <source>
        <dbReference type="Pfam" id="PF22744"/>
    </source>
</evidence>
<dbReference type="Pfam" id="PF22744">
    <property type="entry name" value="Toast-rack_PspC-Cterm"/>
    <property type="match status" value="1"/>
</dbReference>
<feature type="domain" description="PspC-related ToastRack" evidence="9">
    <location>
        <begin position="395"/>
        <end position="530"/>
    </location>
</feature>
<dbReference type="InterPro" id="IPR007168">
    <property type="entry name" value="Phageshock_PspC_N"/>
</dbReference>